<dbReference type="GeneID" id="18236545"/>
<keyword evidence="10" id="KW-0539">Nucleus</keyword>
<gene>
    <name evidence="14" type="ORF">BATDEDRAFT_11194</name>
</gene>
<feature type="domain" description="RSE1/DDB1/CPSF1 first beta-propeller" evidence="12">
    <location>
        <begin position="12"/>
        <end position="333"/>
    </location>
</feature>
<evidence type="ECO:0000256" key="10">
    <source>
        <dbReference type="ARBA" id="ARBA00023242"/>
    </source>
</evidence>
<dbReference type="Proteomes" id="UP000007241">
    <property type="component" value="Unassembled WGS sequence"/>
</dbReference>
<comment type="pathway">
    <text evidence="3">Protein modification; protein ubiquitination.</text>
</comment>
<dbReference type="OMA" id="HQDFLMR"/>
<dbReference type="InterPro" id="IPR018846">
    <property type="entry name" value="Beta-prop_RSE1/DDB1/CPSF1_1st"/>
</dbReference>
<dbReference type="EMBL" id="GL882883">
    <property type="protein sequence ID" value="EGF80679.1"/>
    <property type="molecule type" value="Genomic_DNA"/>
</dbReference>
<evidence type="ECO:0000256" key="3">
    <source>
        <dbReference type="ARBA" id="ARBA00004906"/>
    </source>
</evidence>
<dbReference type="FunCoup" id="F4P113">
    <property type="interactions" value="766"/>
</dbReference>
<feature type="domain" description="RSE1/DDB1/CPSF1 second beta-propeller" evidence="13">
    <location>
        <begin position="390"/>
        <end position="697"/>
    </location>
</feature>
<dbReference type="InterPro" id="IPR015943">
    <property type="entry name" value="WD40/YVTN_repeat-like_dom_sf"/>
</dbReference>
<evidence type="ECO:0000256" key="8">
    <source>
        <dbReference type="ARBA" id="ARBA00023125"/>
    </source>
</evidence>
<dbReference type="InParanoid" id="F4P113"/>
<sequence>MLYHVTAHKPDSVSSAIRANFTSASDINLIVRMTDEFSTNIDSNPTVRKSLRLITDVPIYGRIACIHAFRPEHRDTDLIFVSTERGSVIVLSFDQQTQRLVPEATGDFNDPSSRLADPGQIGLVDPQNRMIGLHIHQGNFKIIPMFHSQISLSSWNLLVNSSQSIKGKGVARPPHPTLAVLHMDSKESRYVTQYEVVIKEKALVLKSAATKVENGSSLLIPVPLAAGGVLVVGEQSIALHSPSLQKPIMLSIKATLIKCFNQVDVGFRYLLGDYEGQLYILAIIFANGTARELKMTPVGQTVQASSLTYLTDGYLFVASHFGDSELYLIVPEDANTGNVLTLCKTFSNLAPISDFCVVDIEKQGQAQIVACSGAQRDGSIRIIRNGIGVEEIGQLDDMEELTGVWALKPYSAARHDNVLVLSFIGETRLQKLDGDSMAEMDMLGNFKTAERTLWCQNLSSDMVVQITSQSITILTIEGWTTVAEWCFDLGASVTHASVYQNMILVSLGGGMIHLFEFNDRELVMKRSIQIQVEVSCLHICKMEELNVCLCAVGCWEDNSVRLLKIPDLSEIQKEILPGDTIPRSILLVEFDNLPYLLVSLGDGQLFNFRIGKSLKLADRKKITLATQPITLRTFQSHGRTHVFAASDRPTVIFVKSGQLLYSNVNVREISHVSPFNSHMAEGALAFASDGALKIGTIETVQKLHIKTIKLGETPRRIAYHDVSHTFGVLTVFSRNLPNGDLADISCLRLLDGQGYEVLDSIELQPFEIASSLITIRFTDDDTLYYTVGTGFAFPHEDEPVRGRILVFKVNDMRLLQLVHEYDIRGSAYSFVSVHGRLVAGVNSNVMVLRWNSDTSLLELQSMNHGHVLALSLAVRGDFILVADLIKSITLLQFDLATDSLKELAYDADSNWMTAAELIDDDTFLGADSSMNIFALSKQGDQVSEEERQRLRPKGWFHTGELINRFRKGSLTLHATDETLALPAIPEILYCTVHGAIGVVARIPSDETAKILSTLQEALKSVVQGVGGLIHSDWRRYRTERRSIKSAGIIDGDLIESFLELDRSMQDHVFTQVATQVAGSTPVTLETLTKMVEDLTRIH</sequence>
<dbReference type="SUPFAM" id="SSF50978">
    <property type="entry name" value="WD40 repeat-like"/>
    <property type="match status" value="1"/>
</dbReference>
<dbReference type="FunFam" id="2.130.10.10:FF:000073">
    <property type="entry name" value="DNA damage-binding protein 1"/>
    <property type="match status" value="1"/>
</dbReference>
<evidence type="ECO:0000256" key="1">
    <source>
        <dbReference type="ARBA" id="ARBA00004123"/>
    </source>
</evidence>
<reference evidence="14 15" key="1">
    <citation type="submission" date="2009-12" db="EMBL/GenBank/DDBJ databases">
        <title>The draft genome of Batrachochytrium dendrobatidis.</title>
        <authorList>
            <consortium name="US DOE Joint Genome Institute (JGI-PGF)"/>
            <person name="Kuo A."/>
            <person name="Salamov A."/>
            <person name="Schmutz J."/>
            <person name="Lucas S."/>
            <person name="Pitluck S."/>
            <person name="Rosenblum E."/>
            <person name="Stajich J."/>
            <person name="Eisen M."/>
            <person name="Grigoriev I.V."/>
        </authorList>
    </citation>
    <scope>NUCLEOTIDE SEQUENCE [LARGE SCALE GENOMIC DNA]</scope>
    <source>
        <strain evidence="15">JAM81 / FGSC 10211</strain>
    </source>
</reference>
<dbReference type="GO" id="GO:0035861">
    <property type="term" value="C:site of double-strand break"/>
    <property type="evidence" value="ECO:0000318"/>
    <property type="project" value="GO_Central"/>
</dbReference>
<dbReference type="OrthoDB" id="433457at2759"/>
<keyword evidence="6" id="KW-0963">Cytoplasm</keyword>
<feature type="domain" description="RSE1/DDB1/CPSF1 C-terminal" evidence="11">
    <location>
        <begin position="745"/>
        <end position="1058"/>
    </location>
</feature>
<evidence type="ECO:0000256" key="7">
    <source>
        <dbReference type="ARBA" id="ARBA00022763"/>
    </source>
</evidence>
<dbReference type="STRING" id="684364.F4P113"/>
<dbReference type="InterPro" id="IPR011047">
    <property type="entry name" value="Quinoprotein_ADH-like_sf"/>
</dbReference>
<dbReference type="InterPro" id="IPR050358">
    <property type="entry name" value="RSE1/DDB1/CFT1"/>
</dbReference>
<dbReference type="GO" id="GO:0003677">
    <property type="term" value="F:DNA binding"/>
    <property type="evidence" value="ECO:0007669"/>
    <property type="project" value="UniProtKB-KW"/>
</dbReference>
<keyword evidence="7" id="KW-0227">DNA damage</keyword>
<evidence type="ECO:0000313" key="14">
    <source>
        <dbReference type="EMBL" id="EGF80679.1"/>
    </source>
</evidence>
<dbReference type="FunFam" id="1.10.150.910:FF:000003">
    <property type="entry name" value="DNA damage-binding protein 1a"/>
    <property type="match status" value="1"/>
</dbReference>
<evidence type="ECO:0000256" key="2">
    <source>
        <dbReference type="ARBA" id="ARBA00004496"/>
    </source>
</evidence>
<comment type="similarity">
    <text evidence="4">Belongs to the DDB1 family.</text>
</comment>
<comment type="subcellular location">
    <subcellularLocation>
        <location evidence="2">Cytoplasm</location>
    </subcellularLocation>
    <subcellularLocation>
        <location evidence="1">Nucleus</location>
    </subcellularLocation>
</comment>
<dbReference type="RefSeq" id="XP_006678355.1">
    <property type="nucleotide sequence ID" value="XM_006678292.1"/>
</dbReference>
<dbReference type="HOGENOM" id="CLU_002893_0_1_1"/>
<evidence type="ECO:0000313" key="15">
    <source>
        <dbReference type="Proteomes" id="UP000007241"/>
    </source>
</evidence>
<dbReference type="Gene3D" id="1.10.150.910">
    <property type="match status" value="1"/>
</dbReference>
<dbReference type="PANTHER" id="PTHR10644">
    <property type="entry name" value="DNA REPAIR/RNA PROCESSING CPSF FAMILY"/>
    <property type="match status" value="1"/>
</dbReference>
<dbReference type="SUPFAM" id="SSF50998">
    <property type="entry name" value="Quinoprotein alcohol dehydrogenase-like"/>
    <property type="match status" value="1"/>
</dbReference>
<accession>F4P113</accession>
<dbReference type="InterPro" id="IPR004871">
    <property type="entry name" value="RSE1/DDB1/CPSF1_C"/>
</dbReference>
<dbReference type="Pfam" id="PF23726">
    <property type="entry name" value="Beta-prop_RSE1_2nd"/>
    <property type="match status" value="1"/>
</dbReference>
<proteinExistence type="inferred from homology"/>
<dbReference type="GO" id="GO:0006281">
    <property type="term" value="P:DNA repair"/>
    <property type="evidence" value="ECO:0000318"/>
    <property type="project" value="GO_Central"/>
</dbReference>
<dbReference type="InterPro" id="IPR058543">
    <property type="entry name" value="Beta-prop_RSE1/DDB1/CPSF1_2nd"/>
</dbReference>
<dbReference type="Pfam" id="PF03178">
    <property type="entry name" value="CPSF_A"/>
    <property type="match status" value="1"/>
</dbReference>
<protein>
    <recommendedName>
        <fullName evidence="5">DNA damage-binding protein 1</fullName>
    </recommendedName>
</protein>
<dbReference type="AlphaFoldDB" id="F4P113"/>
<evidence type="ECO:0000259" key="13">
    <source>
        <dbReference type="Pfam" id="PF23726"/>
    </source>
</evidence>
<organism evidence="14 15">
    <name type="scientific">Batrachochytrium dendrobatidis (strain JAM81 / FGSC 10211)</name>
    <name type="common">Frog chytrid fungus</name>
    <dbReference type="NCBI Taxonomy" id="684364"/>
    <lineage>
        <taxon>Eukaryota</taxon>
        <taxon>Fungi</taxon>
        <taxon>Fungi incertae sedis</taxon>
        <taxon>Chytridiomycota</taxon>
        <taxon>Chytridiomycota incertae sedis</taxon>
        <taxon>Chytridiomycetes</taxon>
        <taxon>Rhizophydiales</taxon>
        <taxon>Rhizophydiales incertae sedis</taxon>
        <taxon>Batrachochytrium</taxon>
    </lineage>
</organism>
<evidence type="ECO:0000256" key="6">
    <source>
        <dbReference type="ARBA" id="ARBA00022490"/>
    </source>
</evidence>
<dbReference type="Gene3D" id="2.130.10.10">
    <property type="entry name" value="YVTN repeat-like/Quinoprotein amine dehydrogenase"/>
    <property type="match status" value="3"/>
</dbReference>
<evidence type="ECO:0000256" key="9">
    <source>
        <dbReference type="ARBA" id="ARBA00023204"/>
    </source>
</evidence>
<name>F4P113_BATDJ</name>
<dbReference type="InterPro" id="IPR036322">
    <property type="entry name" value="WD40_repeat_dom_sf"/>
</dbReference>
<dbReference type="GO" id="GO:0005634">
    <property type="term" value="C:nucleus"/>
    <property type="evidence" value="ECO:0000318"/>
    <property type="project" value="GO_Central"/>
</dbReference>
<evidence type="ECO:0000259" key="11">
    <source>
        <dbReference type="Pfam" id="PF03178"/>
    </source>
</evidence>
<keyword evidence="15" id="KW-1185">Reference proteome</keyword>
<keyword evidence="8" id="KW-0238">DNA-binding</keyword>
<evidence type="ECO:0000256" key="5">
    <source>
        <dbReference type="ARBA" id="ARBA00014577"/>
    </source>
</evidence>
<dbReference type="GO" id="GO:0005737">
    <property type="term" value="C:cytoplasm"/>
    <property type="evidence" value="ECO:0007669"/>
    <property type="project" value="UniProtKB-SubCell"/>
</dbReference>
<evidence type="ECO:0000259" key="12">
    <source>
        <dbReference type="Pfam" id="PF10433"/>
    </source>
</evidence>
<keyword evidence="9" id="KW-0234">DNA repair</keyword>
<evidence type="ECO:0000256" key="4">
    <source>
        <dbReference type="ARBA" id="ARBA00007453"/>
    </source>
</evidence>
<dbReference type="GO" id="GO:0043161">
    <property type="term" value="P:proteasome-mediated ubiquitin-dependent protein catabolic process"/>
    <property type="evidence" value="ECO:0000318"/>
    <property type="project" value="GO_Central"/>
</dbReference>
<dbReference type="Pfam" id="PF10433">
    <property type="entry name" value="Beta-prop_RSE1_1st"/>
    <property type="match status" value="1"/>
</dbReference>